<evidence type="ECO:0000313" key="2">
    <source>
        <dbReference type="Proteomes" id="UP000239203"/>
    </source>
</evidence>
<keyword evidence="2" id="KW-1185">Reference proteome</keyword>
<keyword evidence="1" id="KW-0418">Kinase</keyword>
<proteinExistence type="predicted"/>
<dbReference type="AlphaFoldDB" id="A0A2S6H0H8"/>
<dbReference type="RefSeq" id="WP_104475832.1">
    <property type="nucleotide sequence ID" value="NZ_CP154825.1"/>
</dbReference>
<keyword evidence="1" id="KW-0808">Transferase</keyword>
<protein>
    <submittedName>
        <fullName evidence="1">Signal transduction histidine kinase</fullName>
    </submittedName>
</protein>
<name>A0A2S6H0H8_9PSEU</name>
<sequence length="528" mass="56070">MAALVRELAESTGLGAVYYTEGPDGLSVAAAWPEHPSGPVPGVAVQVPGGGVLVLVAVSLGSADMDRLRRFADRIALAAAGERLRAEQDRQRSRTRALEREVLTARERLVHVRDLERRRIAGALTGVIGRDFAQLRSRLEAGELAEFRTTLDDVIDRFRTVVRGVHPAMLPERGPLAALEELAATLPRPVRFAGDLGRRAGWEVESGLYHAAAAVLALLAENACVQPVQVSCSREDGLLSLTFVDPSSAVVDLRSALRDDAARLSAFGGTLETWDEGGTATIRVRLPERFDVAAIEPVGLLARVREVVAAGVRASVAGWSELAELLDRPPVVALVGPGSTAAVESLTGHEVLRHLTLTDTPAEADVVLALDSTMDLVHPTVSHVDDPSPALPDLLYRRVVDRADLLAARGVLTAARQTPQPEPLARLLDQVLADAHELVELDLVDALESGTTALHALTTEALRLLGASGRAPHTRLGLPRHAPPADIRTAAATATTAWRTHAGNPALSTRAHEACLTVVRTCEGLAMG</sequence>
<reference evidence="1 2" key="1">
    <citation type="submission" date="2018-02" db="EMBL/GenBank/DDBJ databases">
        <title>Genomic Encyclopedia of Archaeal and Bacterial Type Strains, Phase II (KMG-II): from individual species to whole genera.</title>
        <authorList>
            <person name="Goeker M."/>
        </authorList>
    </citation>
    <scope>NUCLEOTIDE SEQUENCE [LARGE SCALE GENOMIC DNA]</scope>
    <source>
        <strain evidence="1 2">YU 961-1</strain>
    </source>
</reference>
<comment type="caution">
    <text evidence="1">The sequence shown here is derived from an EMBL/GenBank/DDBJ whole genome shotgun (WGS) entry which is preliminary data.</text>
</comment>
<gene>
    <name evidence="1" type="ORF">CLV40_101112</name>
</gene>
<organism evidence="1 2">
    <name type="scientific">Actinokineospora auranticolor</name>
    <dbReference type="NCBI Taxonomy" id="155976"/>
    <lineage>
        <taxon>Bacteria</taxon>
        <taxon>Bacillati</taxon>
        <taxon>Actinomycetota</taxon>
        <taxon>Actinomycetes</taxon>
        <taxon>Pseudonocardiales</taxon>
        <taxon>Pseudonocardiaceae</taxon>
        <taxon>Actinokineospora</taxon>
    </lineage>
</organism>
<dbReference type="OrthoDB" id="5242012at2"/>
<accession>A0A2S6H0H8</accession>
<dbReference type="Proteomes" id="UP000239203">
    <property type="component" value="Unassembled WGS sequence"/>
</dbReference>
<dbReference type="EMBL" id="PTIX01000001">
    <property type="protein sequence ID" value="PPK70926.1"/>
    <property type="molecule type" value="Genomic_DNA"/>
</dbReference>
<evidence type="ECO:0000313" key="1">
    <source>
        <dbReference type="EMBL" id="PPK70926.1"/>
    </source>
</evidence>
<dbReference type="GO" id="GO:0016301">
    <property type="term" value="F:kinase activity"/>
    <property type="evidence" value="ECO:0007669"/>
    <property type="project" value="UniProtKB-KW"/>
</dbReference>